<sequence>MKKLYWESAELDWRVDLLIAIVAVIGLIGVQHFKVFSPAPHYEEKLAAAQLMEKSMDVIDRYRAVLPWPFPRFPRSRIELSTPQRIPIRSANP</sequence>
<reference evidence="2" key="1">
    <citation type="submission" date="2019-02" db="EMBL/GenBank/DDBJ databases">
        <authorList>
            <person name="Gruber-Vodicka R. H."/>
            <person name="Seah K. B. B."/>
        </authorList>
    </citation>
    <scope>NUCLEOTIDE SEQUENCE</scope>
    <source>
        <strain evidence="2">BECK_BZ125</strain>
    </source>
</reference>
<keyword evidence="1" id="KW-1133">Transmembrane helix</keyword>
<dbReference type="EMBL" id="CAADFT010000137">
    <property type="protein sequence ID" value="VFK48839.1"/>
    <property type="molecule type" value="Genomic_DNA"/>
</dbReference>
<keyword evidence="1" id="KW-0812">Transmembrane</keyword>
<name>A0A450Z4Z2_9GAMM</name>
<keyword evidence="1" id="KW-0472">Membrane</keyword>
<evidence type="ECO:0000256" key="1">
    <source>
        <dbReference type="SAM" id="Phobius"/>
    </source>
</evidence>
<evidence type="ECO:0000313" key="2">
    <source>
        <dbReference type="EMBL" id="VFK48839.1"/>
    </source>
</evidence>
<feature type="transmembrane region" description="Helical" evidence="1">
    <location>
        <begin position="13"/>
        <end position="30"/>
    </location>
</feature>
<dbReference type="AlphaFoldDB" id="A0A450Z4Z2"/>
<proteinExistence type="predicted"/>
<organism evidence="2">
    <name type="scientific">Candidatus Kentrum sp. TC</name>
    <dbReference type="NCBI Taxonomy" id="2126339"/>
    <lineage>
        <taxon>Bacteria</taxon>
        <taxon>Pseudomonadati</taxon>
        <taxon>Pseudomonadota</taxon>
        <taxon>Gammaproteobacteria</taxon>
        <taxon>Candidatus Kentrum</taxon>
    </lineage>
</organism>
<gene>
    <name evidence="2" type="ORF">BECKTC1821E_GA0114239_11374</name>
</gene>
<protein>
    <submittedName>
        <fullName evidence="2">Uncharacterized protein</fullName>
    </submittedName>
</protein>
<accession>A0A450Z4Z2</accession>